<dbReference type="InterPro" id="IPR046373">
    <property type="entry name" value="Acyl-CoA_Oxase/DH_mid-dom_sf"/>
</dbReference>
<dbReference type="PANTHER" id="PTHR43884:SF12">
    <property type="entry name" value="ISOVALERYL-COA DEHYDROGENASE, MITOCHONDRIAL-RELATED"/>
    <property type="match status" value="1"/>
</dbReference>
<feature type="domain" description="Acyl-CoA dehydrogenase/oxidase N-terminal" evidence="10">
    <location>
        <begin position="76"/>
        <end position="185"/>
    </location>
</feature>
<dbReference type="EC" id="3.13.1.4" evidence="6"/>
<dbReference type="Pfam" id="PF02771">
    <property type="entry name" value="Acyl-CoA_dh_N"/>
    <property type="match status" value="1"/>
</dbReference>
<dbReference type="InterPro" id="IPR037069">
    <property type="entry name" value="AcylCoA_DH/ox_N_sf"/>
</dbReference>
<comment type="similarity">
    <text evidence="2">Belongs to the acyl-CoA dehydrogenase family.</text>
</comment>
<accession>A0A1S8CYZ5</accession>
<dbReference type="PROSITE" id="PS00073">
    <property type="entry name" value="ACYL_COA_DH_2"/>
    <property type="match status" value="1"/>
</dbReference>
<evidence type="ECO:0000256" key="4">
    <source>
        <dbReference type="ARBA" id="ARBA00022827"/>
    </source>
</evidence>
<dbReference type="InterPro" id="IPR036250">
    <property type="entry name" value="AcylCo_DH-like_C"/>
</dbReference>
<evidence type="ECO:0000256" key="6">
    <source>
        <dbReference type="ARBA" id="ARBA00066461"/>
    </source>
</evidence>
<sequence length="427" mass="46679">MNKAQGFGLNLLTRFAASDLIDQLKMRKLLEKTLYQGSKSGFQLLGSASRQFRPASGTGKQRLPATSKNLFDLSLSDEQQMTRDTVQRFAAEVLRPAAHQADDQANYPADITTQAQELGLLFYALPESYGGVASEQSVVTNVLIAEDLGHGDFSLAASILTPLSVANAITRWGTTQMQEKYLPAFGEDTPLSATFAVLEATPAFNPNDLKTQARQTDQGYQLTGEKTLVVLGEQAEVFLVAAMLNGKPNIFVVEKHDTIGIRQNPAMGLKACQTVTLQFGNTPAALLTDDDFDYQAFLDLGALSWCALAVGTCQAVKEYCISYANERTAFGEPISHRQSVAFMIADMAIEIEAMRMLVWNAASLAEAGKPFHREAYLARLLCNEKSMKIGNDGVQIVGGHGYTKEHPVERWYRDLRATAIMHSGLHA</sequence>
<keyword evidence="12" id="KW-1185">Reference proteome</keyword>
<dbReference type="OrthoDB" id="142556at2"/>
<dbReference type="SUPFAM" id="SSF56645">
    <property type="entry name" value="Acyl-CoA dehydrogenase NM domain-like"/>
    <property type="match status" value="1"/>
</dbReference>
<dbReference type="EMBL" id="MLCN01000001">
    <property type="protein sequence ID" value="ONG42250.1"/>
    <property type="molecule type" value="Genomic_DNA"/>
</dbReference>
<dbReference type="Gene3D" id="1.20.140.10">
    <property type="entry name" value="Butyryl-CoA Dehydrogenase, subunit A, domain 3"/>
    <property type="match status" value="1"/>
</dbReference>
<evidence type="ECO:0000313" key="12">
    <source>
        <dbReference type="Proteomes" id="UP000192132"/>
    </source>
</evidence>
<dbReference type="InterPro" id="IPR006089">
    <property type="entry name" value="Acyl-CoA_DH_CS"/>
</dbReference>
<comment type="cofactor">
    <cofactor evidence="1">
        <name>FAD</name>
        <dbReference type="ChEBI" id="CHEBI:57692"/>
    </cofactor>
</comment>
<evidence type="ECO:0000256" key="5">
    <source>
        <dbReference type="ARBA" id="ARBA00052938"/>
    </source>
</evidence>
<evidence type="ECO:0000259" key="9">
    <source>
        <dbReference type="Pfam" id="PF00441"/>
    </source>
</evidence>
<evidence type="ECO:0000256" key="2">
    <source>
        <dbReference type="ARBA" id="ARBA00009347"/>
    </source>
</evidence>
<feature type="domain" description="Acyl-CoA dehydrogenase/oxidase C-terminal" evidence="9">
    <location>
        <begin position="296"/>
        <end position="421"/>
    </location>
</feature>
<dbReference type="InterPro" id="IPR009100">
    <property type="entry name" value="AcylCoA_DH/oxidase_NM_dom_sf"/>
</dbReference>
<dbReference type="GO" id="GO:0050660">
    <property type="term" value="F:flavin adenine dinucleotide binding"/>
    <property type="evidence" value="ECO:0007669"/>
    <property type="project" value="InterPro"/>
</dbReference>
<evidence type="ECO:0000256" key="8">
    <source>
        <dbReference type="ARBA" id="ARBA00075603"/>
    </source>
</evidence>
<dbReference type="Pfam" id="PF00441">
    <property type="entry name" value="Acyl-CoA_dh_1"/>
    <property type="match status" value="1"/>
</dbReference>
<proteinExistence type="inferred from homology"/>
<dbReference type="Proteomes" id="UP000192132">
    <property type="component" value="Unassembled WGS sequence"/>
</dbReference>
<dbReference type="PIRSF" id="PIRSF016578">
    <property type="entry name" value="HsaA"/>
    <property type="match status" value="1"/>
</dbReference>
<dbReference type="SUPFAM" id="SSF47203">
    <property type="entry name" value="Acyl-CoA dehydrogenase C-terminal domain-like"/>
    <property type="match status" value="1"/>
</dbReference>
<dbReference type="GO" id="GO:0003995">
    <property type="term" value="F:acyl-CoA dehydrogenase activity"/>
    <property type="evidence" value="ECO:0007669"/>
    <property type="project" value="InterPro"/>
</dbReference>
<dbReference type="InterPro" id="IPR013786">
    <property type="entry name" value="AcylCoA_DH/ox_N"/>
</dbReference>
<comment type="caution">
    <text evidence="11">The sequence shown here is derived from an EMBL/GenBank/DDBJ whole genome shotgun (WGS) entry which is preliminary data.</text>
</comment>
<keyword evidence="4" id="KW-0274">FAD</keyword>
<gene>
    <name evidence="11" type="ORF">BKE30_00085</name>
</gene>
<reference evidence="11 12" key="1">
    <citation type="submission" date="2016-10" db="EMBL/GenBank/DDBJ databases">
        <title>Draft Genome sequence of Alkanindiges sp. strain H1.</title>
        <authorList>
            <person name="Subhash Y."/>
            <person name="Lee S."/>
        </authorList>
    </citation>
    <scope>NUCLEOTIDE SEQUENCE [LARGE SCALE GENOMIC DNA]</scope>
    <source>
        <strain evidence="11 12">H1</strain>
    </source>
</reference>
<keyword evidence="3" id="KW-0285">Flavoprotein</keyword>
<dbReference type="AlphaFoldDB" id="A0A1S8CYZ5"/>
<protein>
    <recommendedName>
        <fullName evidence="7">3-sulfinopropanoyl-CoA desulfinase</fullName>
        <ecNumber evidence="6">3.13.1.4</ecNumber>
    </recommendedName>
    <alternativeName>
        <fullName evidence="8">3-sulfinopropionyl coenzyme A desulfinase</fullName>
    </alternativeName>
</protein>
<evidence type="ECO:0000256" key="3">
    <source>
        <dbReference type="ARBA" id="ARBA00022630"/>
    </source>
</evidence>
<evidence type="ECO:0000259" key="10">
    <source>
        <dbReference type="Pfam" id="PF02771"/>
    </source>
</evidence>
<evidence type="ECO:0000256" key="7">
    <source>
        <dbReference type="ARBA" id="ARBA00068311"/>
    </source>
</evidence>
<comment type="catalytic activity">
    <reaction evidence="5">
        <text>3-sulfinopropanoyl-CoA + H2O = propanoyl-CoA + sulfite + H(+)</text>
        <dbReference type="Rhea" id="RHEA:41624"/>
        <dbReference type="ChEBI" id="CHEBI:15377"/>
        <dbReference type="ChEBI" id="CHEBI:15378"/>
        <dbReference type="ChEBI" id="CHEBI:17359"/>
        <dbReference type="ChEBI" id="CHEBI:57392"/>
        <dbReference type="ChEBI" id="CHEBI:78349"/>
        <dbReference type="EC" id="3.13.1.4"/>
    </reaction>
    <physiologicalReaction direction="left-to-right" evidence="5">
        <dbReference type="Rhea" id="RHEA:41625"/>
    </physiologicalReaction>
</comment>
<dbReference type="STRING" id="1907941.BKE30_00085"/>
<dbReference type="FunFam" id="1.20.140.10:FF:000004">
    <property type="entry name" value="Acyl-CoA dehydrogenase FadE25"/>
    <property type="match status" value="1"/>
</dbReference>
<dbReference type="PANTHER" id="PTHR43884">
    <property type="entry name" value="ACYL-COA DEHYDROGENASE"/>
    <property type="match status" value="1"/>
</dbReference>
<dbReference type="Gene3D" id="2.40.110.10">
    <property type="entry name" value="Butyryl-CoA Dehydrogenase, subunit A, domain 2"/>
    <property type="match status" value="1"/>
</dbReference>
<evidence type="ECO:0000256" key="1">
    <source>
        <dbReference type="ARBA" id="ARBA00001974"/>
    </source>
</evidence>
<dbReference type="InterPro" id="IPR009075">
    <property type="entry name" value="AcylCo_DH/oxidase_C"/>
</dbReference>
<name>A0A1S8CYZ5_9GAMM</name>
<evidence type="ECO:0000313" key="11">
    <source>
        <dbReference type="EMBL" id="ONG42250.1"/>
    </source>
</evidence>
<organism evidence="11 12">
    <name type="scientific">Alkanindiges hydrocarboniclasticus</name>
    <dbReference type="NCBI Taxonomy" id="1907941"/>
    <lineage>
        <taxon>Bacteria</taxon>
        <taxon>Pseudomonadati</taxon>
        <taxon>Pseudomonadota</taxon>
        <taxon>Gammaproteobacteria</taxon>
        <taxon>Moraxellales</taxon>
        <taxon>Moraxellaceae</taxon>
        <taxon>Alkanindiges</taxon>
    </lineage>
</organism>
<dbReference type="Gene3D" id="1.10.540.10">
    <property type="entry name" value="Acyl-CoA dehydrogenase/oxidase, N-terminal domain"/>
    <property type="match status" value="1"/>
</dbReference>